<feature type="compositionally biased region" description="Low complexity" evidence="6">
    <location>
        <begin position="123"/>
        <end position="137"/>
    </location>
</feature>
<dbReference type="InterPro" id="IPR050108">
    <property type="entry name" value="CDK"/>
</dbReference>
<dbReference type="Gramene" id="ONIVA02G25930.1">
    <property type="protein sequence ID" value="ONIVA02G25930.1"/>
    <property type="gene ID" value="ONIVA02G25930"/>
</dbReference>
<dbReference type="HOGENOM" id="CLU_1311900_0_0_1"/>
<dbReference type="GO" id="GO:0000307">
    <property type="term" value="C:cyclin-dependent protein kinase holoenzyme complex"/>
    <property type="evidence" value="ECO:0007669"/>
    <property type="project" value="TreeGrafter"/>
</dbReference>
<dbReference type="eggNOG" id="KOG0600">
    <property type="taxonomic scope" value="Eukaryota"/>
</dbReference>
<proteinExistence type="predicted"/>
<dbReference type="SUPFAM" id="SSF56112">
    <property type="entry name" value="Protein kinase-like (PK-like)"/>
    <property type="match status" value="1"/>
</dbReference>
<evidence type="ECO:0000256" key="5">
    <source>
        <dbReference type="ARBA" id="ARBA00049280"/>
    </source>
</evidence>
<dbReference type="GO" id="GO:0032968">
    <property type="term" value="P:positive regulation of transcription elongation by RNA polymerase II"/>
    <property type="evidence" value="ECO:0007669"/>
    <property type="project" value="TreeGrafter"/>
</dbReference>
<dbReference type="EnsemblPlants" id="ONIVA02G25930.1">
    <property type="protein sequence ID" value="ONIVA02G25930.1"/>
    <property type="gene ID" value="ONIVA02G25930"/>
</dbReference>
<dbReference type="FunFam" id="3.30.200.20:FF:000568">
    <property type="entry name" value="Putative serine threonine-protein kinase"/>
    <property type="match status" value="1"/>
</dbReference>
<dbReference type="Proteomes" id="UP000006591">
    <property type="component" value="Chromosome 2"/>
</dbReference>
<dbReference type="GO" id="GO:0005634">
    <property type="term" value="C:nucleus"/>
    <property type="evidence" value="ECO:0007669"/>
    <property type="project" value="TreeGrafter"/>
</dbReference>
<evidence type="ECO:0000256" key="1">
    <source>
        <dbReference type="ARBA" id="ARBA00012409"/>
    </source>
</evidence>
<name>A0A0E0G9H4_ORYNI</name>
<keyword evidence="7" id="KW-0732">Signal</keyword>
<keyword evidence="4" id="KW-0067">ATP-binding</keyword>
<dbReference type="Gene3D" id="3.30.200.20">
    <property type="entry name" value="Phosphorylase Kinase, domain 1"/>
    <property type="match status" value="1"/>
</dbReference>
<feature type="signal peptide" evidence="7">
    <location>
        <begin position="1"/>
        <end position="22"/>
    </location>
</feature>
<dbReference type="STRING" id="4536.A0A0E0G9H4"/>
<dbReference type="PANTHER" id="PTHR24056:SF176">
    <property type="entry name" value="OS01G0367700 PROTEIN"/>
    <property type="match status" value="1"/>
</dbReference>
<feature type="region of interest" description="Disordered" evidence="6">
    <location>
        <begin position="114"/>
        <end position="210"/>
    </location>
</feature>
<dbReference type="EC" id="2.7.11.23" evidence="1"/>
<reference evidence="8" key="1">
    <citation type="submission" date="2015-04" db="UniProtKB">
        <authorList>
            <consortium name="EnsemblPlants"/>
        </authorList>
    </citation>
    <scope>IDENTIFICATION</scope>
    <source>
        <strain evidence="8">SL10</strain>
    </source>
</reference>
<organism evidence="8">
    <name type="scientific">Oryza nivara</name>
    <name type="common">Indian wild rice</name>
    <name type="synonym">Oryza sativa f. spontanea</name>
    <dbReference type="NCBI Taxonomy" id="4536"/>
    <lineage>
        <taxon>Eukaryota</taxon>
        <taxon>Viridiplantae</taxon>
        <taxon>Streptophyta</taxon>
        <taxon>Embryophyta</taxon>
        <taxon>Tracheophyta</taxon>
        <taxon>Spermatophyta</taxon>
        <taxon>Magnoliopsida</taxon>
        <taxon>Liliopsida</taxon>
        <taxon>Poales</taxon>
        <taxon>Poaceae</taxon>
        <taxon>BOP clade</taxon>
        <taxon>Oryzoideae</taxon>
        <taxon>Oryzeae</taxon>
        <taxon>Oryzinae</taxon>
        <taxon>Oryza</taxon>
    </lineage>
</organism>
<evidence type="ECO:0000256" key="6">
    <source>
        <dbReference type="SAM" id="MobiDB-lite"/>
    </source>
</evidence>
<comment type="catalytic activity">
    <reaction evidence="5">
        <text>[DNA-directed RNA polymerase] + ATP = phospho-[DNA-directed RNA polymerase] + ADP + H(+)</text>
        <dbReference type="Rhea" id="RHEA:10216"/>
        <dbReference type="Rhea" id="RHEA-COMP:11321"/>
        <dbReference type="Rhea" id="RHEA-COMP:11322"/>
        <dbReference type="ChEBI" id="CHEBI:15378"/>
        <dbReference type="ChEBI" id="CHEBI:30616"/>
        <dbReference type="ChEBI" id="CHEBI:43176"/>
        <dbReference type="ChEBI" id="CHEBI:68546"/>
        <dbReference type="ChEBI" id="CHEBI:456216"/>
        <dbReference type="EC" id="2.7.11.23"/>
    </reaction>
</comment>
<keyword evidence="2" id="KW-0597">Phosphoprotein</keyword>
<evidence type="ECO:0000256" key="2">
    <source>
        <dbReference type="ARBA" id="ARBA00022553"/>
    </source>
</evidence>
<accession>A0A0E0G9H4</accession>
<evidence type="ECO:0000256" key="7">
    <source>
        <dbReference type="SAM" id="SignalP"/>
    </source>
</evidence>
<evidence type="ECO:0000313" key="8">
    <source>
        <dbReference type="EnsemblPlants" id="ONIVA02G25930.1"/>
    </source>
</evidence>
<evidence type="ECO:0000313" key="9">
    <source>
        <dbReference type="Proteomes" id="UP000006591"/>
    </source>
</evidence>
<dbReference type="InterPro" id="IPR011009">
    <property type="entry name" value="Kinase-like_dom_sf"/>
</dbReference>
<reference evidence="8" key="2">
    <citation type="submission" date="2018-04" db="EMBL/GenBank/DDBJ databases">
        <title>OnivRS2 (Oryza nivara Reference Sequence Version 2).</title>
        <authorList>
            <person name="Zhang J."/>
            <person name="Kudrna D."/>
            <person name="Lee S."/>
            <person name="Talag J."/>
            <person name="Rajasekar S."/>
            <person name="Welchert J."/>
            <person name="Hsing Y.-I."/>
            <person name="Wing R.A."/>
        </authorList>
    </citation>
    <scope>NUCLEOTIDE SEQUENCE [LARGE SCALE GENOMIC DNA]</scope>
    <source>
        <strain evidence="8">SL10</strain>
    </source>
</reference>
<evidence type="ECO:0000256" key="3">
    <source>
        <dbReference type="ARBA" id="ARBA00022741"/>
    </source>
</evidence>
<feature type="chain" id="PRO_5002360075" description="[RNA-polymerase]-subunit kinase" evidence="7">
    <location>
        <begin position="23"/>
        <end position="210"/>
    </location>
</feature>
<feature type="compositionally biased region" description="Pro residues" evidence="6">
    <location>
        <begin position="169"/>
        <end position="186"/>
    </location>
</feature>
<evidence type="ECO:0000256" key="4">
    <source>
        <dbReference type="ARBA" id="ARBA00022840"/>
    </source>
</evidence>
<dbReference type="AlphaFoldDB" id="A0A0E0G9H4"/>
<dbReference type="GO" id="GO:0005524">
    <property type="term" value="F:ATP binding"/>
    <property type="evidence" value="ECO:0007669"/>
    <property type="project" value="UniProtKB-KW"/>
</dbReference>
<sequence length="210" mass="23257">MPILSIMRIWAACLGLREQVAAGWPVRLSAVVGEAIDVWTPRRADSFEKIDKVRTPALREILILRRLHHPNVIKLEGLVTSRMSCSLYLVFKYMEHDLAGLAASPDINFTEPQVKCFPDMSSPRPQRPATRAAPPARTGRRHLAPAAPSCLPRCRGLLAPPRPRVPDMSSPPPMWPAATAAPPPGARHPRPHRPPPPPPSRSQYNRASTR</sequence>
<keyword evidence="9" id="KW-1185">Reference proteome</keyword>
<dbReference type="PANTHER" id="PTHR24056">
    <property type="entry name" value="CELL DIVISION PROTEIN KINASE"/>
    <property type="match status" value="1"/>
</dbReference>
<dbReference type="GO" id="GO:0008353">
    <property type="term" value="F:RNA polymerase II CTD heptapeptide repeat kinase activity"/>
    <property type="evidence" value="ECO:0007669"/>
    <property type="project" value="UniProtKB-EC"/>
</dbReference>
<keyword evidence="3" id="KW-0547">Nucleotide-binding</keyword>
<protein>
    <recommendedName>
        <fullName evidence="1">[RNA-polymerase]-subunit kinase</fullName>
        <ecNumber evidence="1">2.7.11.23</ecNumber>
    </recommendedName>
</protein>